<evidence type="ECO:0000313" key="1">
    <source>
        <dbReference type="EMBL" id="EAU35534.1"/>
    </source>
</evidence>
<dbReference type="EMBL" id="CH476598">
    <property type="protein sequence ID" value="EAU35534.1"/>
    <property type="molecule type" value="Genomic_DNA"/>
</dbReference>
<dbReference type="GeneID" id="4318660"/>
<dbReference type="RefSeq" id="XP_001212910.1">
    <property type="nucleotide sequence ID" value="XM_001212910.1"/>
</dbReference>
<dbReference type="VEuPathDB" id="FungiDB:ATEG_03732"/>
<evidence type="ECO:0000313" key="2">
    <source>
        <dbReference type="Proteomes" id="UP000007963"/>
    </source>
</evidence>
<dbReference type="HOGENOM" id="CLU_515766_0_0_1"/>
<sequence>MNTSTHTETFSVLLNALPRELSWGVHLQLNTNHPDEPIRADPPHKGHGETFHLDPGEGFSKSIFVYRIAFGDFPLLPSAIKRLRHLRVEFLPGREKIWLREWVRFCYQLTPHVTPHALDLVLVAHGLGPVLCPLFVDNLRLLPPLRRCSVCLGPGVDLRLRYPLARTLGALTAAPKNERRFNFSALPGELQELVLRHTELIAPMSLVWVKRVWIPSRYDLDGVGLDCTNVPHHVWCSAREPQWVYPVNMFRVSDDFSELAFRVFYSGNVFRLVDNPGVVNCERAFPPQYLKHVAFLHCDVLPTKRGAAAKTVKDFAAAICRVAAASTMHKLTVTMQVVQLISSWQGVDRIDAWCQSAFRYMYPCRGVKDFFVYRFPPERGFRRGCELPEFWLEKAVMGADYDRSSRRVRLKYVLSGKLDIVYAGKYTLLFLPRRRITDKSIHPIIRTTMYTHPSPYAELLTTSSTGADIGSTAPCSTGFASTGVLRLGNKFGSKACNAVPRVCGCGVLEMAAWLAAMLEGGSVGGSGD</sequence>
<name>Q0CRF2_ASPTN</name>
<protein>
    <submittedName>
        <fullName evidence="1">Uncharacterized protein</fullName>
    </submittedName>
</protein>
<proteinExistence type="predicted"/>
<organism evidence="1 2">
    <name type="scientific">Aspergillus terreus (strain NIH 2624 / FGSC A1156)</name>
    <dbReference type="NCBI Taxonomy" id="341663"/>
    <lineage>
        <taxon>Eukaryota</taxon>
        <taxon>Fungi</taxon>
        <taxon>Dikarya</taxon>
        <taxon>Ascomycota</taxon>
        <taxon>Pezizomycotina</taxon>
        <taxon>Eurotiomycetes</taxon>
        <taxon>Eurotiomycetidae</taxon>
        <taxon>Eurotiales</taxon>
        <taxon>Aspergillaceae</taxon>
        <taxon>Aspergillus</taxon>
        <taxon>Aspergillus subgen. Circumdati</taxon>
    </lineage>
</organism>
<dbReference type="Proteomes" id="UP000007963">
    <property type="component" value="Unassembled WGS sequence"/>
</dbReference>
<gene>
    <name evidence="1" type="ORF">ATEG_03732</name>
</gene>
<accession>Q0CRF2</accession>
<reference evidence="2" key="1">
    <citation type="submission" date="2005-09" db="EMBL/GenBank/DDBJ databases">
        <title>Annotation of the Aspergillus terreus NIH2624 genome.</title>
        <authorList>
            <person name="Birren B.W."/>
            <person name="Lander E.S."/>
            <person name="Galagan J.E."/>
            <person name="Nusbaum C."/>
            <person name="Devon K."/>
            <person name="Henn M."/>
            <person name="Ma L.-J."/>
            <person name="Jaffe D.B."/>
            <person name="Butler J."/>
            <person name="Alvarez P."/>
            <person name="Gnerre S."/>
            <person name="Grabherr M."/>
            <person name="Kleber M."/>
            <person name="Mauceli E.W."/>
            <person name="Brockman W."/>
            <person name="Rounsley S."/>
            <person name="Young S.K."/>
            <person name="LaButti K."/>
            <person name="Pushparaj V."/>
            <person name="DeCaprio D."/>
            <person name="Crawford M."/>
            <person name="Koehrsen M."/>
            <person name="Engels R."/>
            <person name="Montgomery P."/>
            <person name="Pearson M."/>
            <person name="Howarth C."/>
            <person name="Larson L."/>
            <person name="Luoma S."/>
            <person name="White J."/>
            <person name="Alvarado L."/>
            <person name="Kodira C.D."/>
            <person name="Zeng Q."/>
            <person name="Oleary S."/>
            <person name="Yandava C."/>
            <person name="Denning D.W."/>
            <person name="Nierman W.C."/>
            <person name="Milne T."/>
            <person name="Madden K."/>
        </authorList>
    </citation>
    <scope>NUCLEOTIDE SEQUENCE [LARGE SCALE GENOMIC DNA]</scope>
    <source>
        <strain evidence="2">NIH 2624 / FGSC A1156</strain>
    </source>
</reference>
<dbReference type="OrthoDB" id="3642266at2759"/>
<dbReference type="AlphaFoldDB" id="Q0CRF2"/>